<dbReference type="RefSeq" id="XP_018070506.1">
    <property type="nucleotide sequence ID" value="XM_018221156.1"/>
</dbReference>
<dbReference type="AlphaFoldDB" id="A0A194X7K6"/>
<reference evidence="2 3" key="1">
    <citation type="submission" date="2015-10" db="EMBL/GenBank/DDBJ databases">
        <title>Full genome of DAOMC 229536 Phialocephala scopiformis, a fungal endophyte of spruce producing the potent anti-insectan compound rugulosin.</title>
        <authorList>
            <consortium name="DOE Joint Genome Institute"/>
            <person name="Walker A.K."/>
            <person name="Frasz S.L."/>
            <person name="Seifert K.A."/>
            <person name="Miller J.D."/>
            <person name="Mondo S.J."/>
            <person name="Labutti K."/>
            <person name="Lipzen A."/>
            <person name="Dockter R."/>
            <person name="Kennedy M."/>
            <person name="Grigoriev I.V."/>
            <person name="Spatafora J.W."/>
        </authorList>
    </citation>
    <scope>NUCLEOTIDE SEQUENCE [LARGE SCALE GENOMIC DNA]</scope>
    <source>
        <strain evidence="2 3">CBS 120377</strain>
    </source>
</reference>
<keyword evidence="3" id="KW-1185">Reference proteome</keyword>
<dbReference type="Pfam" id="PF00168">
    <property type="entry name" value="C2"/>
    <property type="match status" value="1"/>
</dbReference>
<dbReference type="GeneID" id="28830882"/>
<evidence type="ECO:0000313" key="2">
    <source>
        <dbReference type="EMBL" id="KUJ16151.1"/>
    </source>
</evidence>
<name>A0A194X7K6_MOLSC</name>
<dbReference type="EMBL" id="KQ947416">
    <property type="protein sequence ID" value="KUJ16151.1"/>
    <property type="molecule type" value="Genomic_DNA"/>
</dbReference>
<dbReference type="SMART" id="SM00239">
    <property type="entry name" value="C2"/>
    <property type="match status" value="1"/>
</dbReference>
<dbReference type="InterPro" id="IPR035892">
    <property type="entry name" value="C2_domain_sf"/>
</dbReference>
<evidence type="ECO:0000313" key="3">
    <source>
        <dbReference type="Proteomes" id="UP000070700"/>
    </source>
</evidence>
<dbReference type="Proteomes" id="UP000070700">
    <property type="component" value="Unassembled WGS sequence"/>
</dbReference>
<accession>A0A194X7K6</accession>
<dbReference type="PROSITE" id="PS50004">
    <property type="entry name" value="C2"/>
    <property type="match status" value="1"/>
</dbReference>
<dbReference type="SUPFAM" id="SSF49562">
    <property type="entry name" value="C2 domain (Calcium/lipid-binding domain, CaLB)"/>
    <property type="match status" value="1"/>
</dbReference>
<dbReference type="InterPro" id="IPR000008">
    <property type="entry name" value="C2_dom"/>
</dbReference>
<feature type="domain" description="C2" evidence="1">
    <location>
        <begin position="497"/>
        <end position="618"/>
    </location>
</feature>
<dbReference type="KEGG" id="psco:LY89DRAFT_748627"/>
<sequence>MSHSLDDDLLALMTRAWKLYRVLSKGPVQLQPLCTALLSMIAGLREIHEIISDHQISNVDEATLLNLNGRCEAVLSSAENNLKKLKSKETDILGLTNIQIQIEDQTNELSSVLEGLQERYSRQCLIRSLEQLLASRPQDQVQEITADWPILAKELHQPGLSSQSIDEEFFFINAFLEDKLLRFQDEEEEEQLPDYSPGRRPGTVAEKVKSLEQTTRLMSLSEEIVELVATSSKASPPPYTFESNADQDMDEELVKNIHRAIEQESRRRFLRHERSPTAGPQPYSWLPLDLQTRYSGVKYLAPLRADCFTVMAYETVPQCTEQIARLTNLFRVSFDHKLQVATEKVIQEAPATLKVLSIAISKFILLQDQRTANGSFSDLDSLEYEHSTILVESKTVSSFPHEEFELARKSYYNLLTYIMGMLHIFTDIFQGRTYLIRPPNELDFLWQDKKMASRTAWIEKQLTAWDKVENAVLHCRSLRALQPGLRDQAIKVLNDWKEAETILSGRSGDEMITLTVISVSGLPKPTLGQLSTFVRVVFYGPNILGGAYRLFDVKTDVSAKTQFPVWNKSFLMSVPEGARFVDLELYHRALGMDNYLGRRRLEFSFVPGVEATFANRSLMHGIDEEIDFPMKLATDAKGKGKAVMITVGLKWQGRFGRVEEMGLPSQPPGKMFRSDIVGIPV</sequence>
<dbReference type="OrthoDB" id="3470276at2759"/>
<dbReference type="InParanoid" id="A0A194X7K6"/>
<protein>
    <recommendedName>
        <fullName evidence="1">C2 domain-containing protein</fullName>
    </recommendedName>
</protein>
<gene>
    <name evidence="2" type="ORF">LY89DRAFT_748627</name>
</gene>
<organism evidence="2 3">
    <name type="scientific">Mollisia scopiformis</name>
    <name type="common">Conifer needle endophyte fungus</name>
    <name type="synonym">Phialocephala scopiformis</name>
    <dbReference type="NCBI Taxonomy" id="149040"/>
    <lineage>
        <taxon>Eukaryota</taxon>
        <taxon>Fungi</taxon>
        <taxon>Dikarya</taxon>
        <taxon>Ascomycota</taxon>
        <taxon>Pezizomycotina</taxon>
        <taxon>Leotiomycetes</taxon>
        <taxon>Helotiales</taxon>
        <taxon>Mollisiaceae</taxon>
        <taxon>Mollisia</taxon>
    </lineage>
</organism>
<dbReference type="Gene3D" id="2.60.40.150">
    <property type="entry name" value="C2 domain"/>
    <property type="match status" value="1"/>
</dbReference>
<evidence type="ECO:0000259" key="1">
    <source>
        <dbReference type="PROSITE" id="PS50004"/>
    </source>
</evidence>
<proteinExistence type="predicted"/>